<evidence type="ECO:0000256" key="7">
    <source>
        <dbReference type="ARBA" id="ARBA00022490"/>
    </source>
</evidence>
<proteinExistence type="inferred from homology"/>
<evidence type="ECO:0000256" key="8">
    <source>
        <dbReference type="ARBA" id="ARBA00022723"/>
    </source>
</evidence>
<dbReference type="Gene3D" id="3.10.620.30">
    <property type="match status" value="1"/>
</dbReference>
<dbReference type="PANTHER" id="PTHR12143">
    <property type="entry name" value="PEPTIDE N-GLYCANASE PNGASE -RELATED"/>
    <property type="match status" value="1"/>
</dbReference>
<dbReference type="InterPro" id="IPR008979">
    <property type="entry name" value="Galactose-bd-like_sf"/>
</dbReference>
<keyword evidence="7" id="KW-0963">Cytoplasm</keyword>
<dbReference type="SUPFAM" id="SSF49785">
    <property type="entry name" value="Galactose-binding domain-like"/>
    <property type="match status" value="1"/>
</dbReference>
<evidence type="ECO:0000256" key="13">
    <source>
        <dbReference type="ARBA" id="ARBA00032901"/>
    </source>
</evidence>
<dbReference type="GO" id="GO:0005829">
    <property type="term" value="C:cytosol"/>
    <property type="evidence" value="ECO:0007669"/>
    <property type="project" value="TreeGrafter"/>
</dbReference>
<keyword evidence="18" id="KW-1185">Reference proteome</keyword>
<evidence type="ECO:0000259" key="16">
    <source>
        <dbReference type="PROSITE" id="PS51398"/>
    </source>
</evidence>
<dbReference type="PANTHER" id="PTHR12143:SF19">
    <property type="entry name" value="PEPTIDE-N(4)-(N-ACETYL-BETA-GLUCOSAMINYL)ASPARAGINE AMIDASE"/>
    <property type="match status" value="1"/>
</dbReference>
<dbReference type="EC" id="3.5.1.52" evidence="5"/>
<dbReference type="GO" id="GO:0046872">
    <property type="term" value="F:metal ion binding"/>
    <property type="evidence" value="ECO:0007669"/>
    <property type="project" value="UniProtKB-KW"/>
</dbReference>
<comment type="function">
    <text evidence="11">Specifically deglycosylates the denatured form of N-linked glycoproteins in the cytoplasm and assists their proteasome-mediated degradation. Cleaves the beta-aspartyl-glucosamine (GlcNAc) of the glycan and the amide side chain of Asn, converting Asn to Asp. Prefers proteins containing high-mannose over those bearing complex type oligosaccharides. Can recognize misfolded proteins in the endoplasmic reticulum that are exported to the cytosol to be destroyed and deglycosylate them, while it has no activity toward native proteins. Deglycosylation is a prerequisite for subsequent proteasome-mediated degradation of some, but not all, misfolded glycoproteins.</text>
</comment>
<dbReference type="Gene3D" id="1.20.58.2190">
    <property type="match status" value="1"/>
</dbReference>
<evidence type="ECO:0000313" key="18">
    <source>
        <dbReference type="Proteomes" id="UP000694388"/>
    </source>
</evidence>
<dbReference type="SMART" id="SM00613">
    <property type="entry name" value="PAW"/>
    <property type="match status" value="1"/>
</dbReference>
<keyword evidence="8" id="KW-0479">Metal-binding</keyword>
<dbReference type="FunFam" id="2.20.25.10:FF:000011">
    <property type="entry name" value="peptide-N(4)-(N-acetyl-beta- glucosaminyl)asparagine amidase"/>
    <property type="match status" value="1"/>
</dbReference>
<dbReference type="SMART" id="SM00460">
    <property type="entry name" value="TGc"/>
    <property type="match status" value="1"/>
</dbReference>
<keyword evidence="9" id="KW-0378">Hydrolase</keyword>
<comment type="catalytic activity">
    <reaction evidence="1">
        <text>Hydrolysis of an N(4)-(acetyl-beta-D-glucosaminyl)asparagine residue in which the glucosamine residue may be further glycosylated, to yield a (substituted) N-acetyl-beta-D-glucosaminylamine and a peptide containing an aspartate residue.</text>
        <dbReference type="EC" id="3.5.1.52"/>
    </reaction>
</comment>
<evidence type="ECO:0000256" key="2">
    <source>
        <dbReference type="ARBA" id="ARBA00001947"/>
    </source>
</evidence>
<dbReference type="InterPro" id="IPR050883">
    <property type="entry name" value="PNGase"/>
</dbReference>
<evidence type="ECO:0000256" key="14">
    <source>
        <dbReference type="PROSITE-ProRule" id="PRU00731"/>
    </source>
</evidence>
<evidence type="ECO:0000256" key="9">
    <source>
        <dbReference type="ARBA" id="ARBA00022801"/>
    </source>
</evidence>
<dbReference type="InterPro" id="IPR038765">
    <property type="entry name" value="Papain-like_cys_pep_sf"/>
</dbReference>
<evidence type="ECO:0000256" key="6">
    <source>
        <dbReference type="ARBA" id="ARBA00018546"/>
    </source>
</evidence>
<evidence type="ECO:0000256" key="15">
    <source>
        <dbReference type="SAM" id="MobiDB-lite"/>
    </source>
</evidence>
<organism evidence="17 18">
    <name type="scientific">Eptatretus burgeri</name>
    <name type="common">Inshore hagfish</name>
    <dbReference type="NCBI Taxonomy" id="7764"/>
    <lineage>
        <taxon>Eukaryota</taxon>
        <taxon>Metazoa</taxon>
        <taxon>Chordata</taxon>
        <taxon>Craniata</taxon>
        <taxon>Vertebrata</taxon>
        <taxon>Cyclostomata</taxon>
        <taxon>Myxini</taxon>
        <taxon>Myxiniformes</taxon>
        <taxon>Myxinidae</taxon>
        <taxon>Eptatretinae</taxon>
        <taxon>Eptatretus</taxon>
    </lineage>
</organism>
<dbReference type="Ensembl" id="ENSEBUT00000013404.1">
    <property type="protein sequence ID" value="ENSEBUP00000012829.1"/>
    <property type="gene ID" value="ENSEBUG00000008123.1"/>
</dbReference>
<evidence type="ECO:0000256" key="10">
    <source>
        <dbReference type="ARBA" id="ARBA00022833"/>
    </source>
</evidence>
<evidence type="ECO:0000256" key="11">
    <source>
        <dbReference type="ARBA" id="ARBA00024870"/>
    </source>
</evidence>
<evidence type="ECO:0000313" key="17">
    <source>
        <dbReference type="Ensembl" id="ENSEBUP00000012829.1"/>
    </source>
</evidence>
<protein>
    <recommendedName>
        <fullName evidence="6">Peptide-N(4)-(N-acetyl-beta-glucosaminyl)asparagine amidase</fullName>
        <ecNumber evidence="5">3.5.1.52</ecNumber>
    </recommendedName>
    <alternativeName>
        <fullName evidence="12">N-glycanase 1</fullName>
    </alternativeName>
    <alternativeName>
        <fullName evidence="13">Peptide:N-glycanase</fullName>
    </alternativeName>
</protein>
<dbReference type="Pfam" id="PF09409">
    <property type="entry name" value="PUB"/>
    <property type="match status" value="1"/>
</dbReference>
<dbReference type="InterPro" id="IPR006588">
    <property type="entry name" value="Peptide_N_glycanase_PAW_dom"/>
</dbReference>
<evidence type="ECO:0000256" key="1">
    <source>
        <dbReference type="ARBA" id="ARBA00001650"/>
    </source>
</evidence>
<reference evidence="17" key="2">
    <citation type="submission" date="2025-09" db="UniProtKB">
        <authorList>
            <consortium name="Ensembl"/>
        </authorList>
    </citation>
    <scope>IDENTIFICATION</scope>
</reference>
<feature type="compositionally biased region" description="Polar residues" evidence="15">
    <location>
        <begin position="105"/>
        <end position="120"/>
    </location>
</feature>
<dbReference type="Proteomes" id="UP000694388">
    <property type="component" value="Unplaced"/>
</dbReference>
<dbReference type="InterPro" id="IPR002931">
    <property type="entry name" value="Transglutaminase-like"/>
</dbReference>
<dbReference type="OMA" id="ENHYCSQ"/>
<comment type="similarity">
    <text evidence="4 14">Belongs to the transglutaminase-like superfamily. PNGase family.</text>
</comment>
<dbReference type="SMART" id="SM00580">
    <property type="entry name" value="PUG"/>
    <property type="match status" value="1"/>
</dbReference>
<comment type="subcellular location">
    <subcellularLocation>
        <location evidence="3">Cytoplasm</location>
    </subcellularLocation>
</comment>
<dbReference type="Gene3D" id="2.20.25.10">
    <property type="match status" value="1"/>
</dbReference>
<dbReference type="GO" id="GO:0005634">
    <property type="term" value="C:nucleus"/>
    <property type="evidence" value="ECO:0007669"/>
    <property type="project" value="TreeGrafter"/>
</dbReference>
<dbReference type="SUPFAM" id="SSF54001">
    <property type="entry name" value="Cysteine proteinases"/>
    <property type="match status" value="1"/>
</dbReference>
<keyword evidence="10" id="KW-0862">Zinc</keyword>
<dbReference type="FunFam" id="2.60.120.1020:FF:000001">
    <property type="entry name" value="Peptide-N(4)-(N-acetyl-beta-glucosaminyl)asparagine amidase"/>
    <property type="match status" value="1"/>
</dbReference>
<feature type="region of interest" description="Disordered" evidence="15">
    <location>
        <begin position="1"/>
        <end position="21"/>
    </location>
</feature>
<evidence type="ECO:0000256" key="4">
    <source>
        <dbReference type="ARBA" id="ARBA00009390"/>
    </source>
</evidence>
<reference evidence="17" key="1">
    <citation type="submission" date="2025-08" db="UniProtKB">
        <authorList>
            <consortium name="Ensembl"/>
        </authorList>
    </citation>
    <scope>IDENTIFICATION</scope>
</reference>
<accession>A0A8C4QB46</accession>
<dbReference type="InterPro" id="IPR038680">
    <property type="entry name" value="PAW_sf"/>
</dbReference>
<feature type="domain" description="PAW" evidence="16">
    <location>
        <begin position="370"/>
        <end position="568"/>
    </location>
</feature>
<evidence type="ECO:0000256" key="12">
    <source>
        <dbReference type="ARBA" id="ARBA00029604"/>
    </source>
</evidence>
<feature type="region of interest" description="Disordered" evidence="15">
    <location>
        <begin position="96"/>
        <end position="120"/>
    </location>
</feature>
<dbReference type="GO" id="GO:0006516">
    <property type="term" value="P:glycoprotein catabolic process"/>
    <property type="evidence" value="ECO:0007669"/>
    <property type="project" value="InterPro"/>
</dbReference>
<dbReference type="GeneTree" id="ENSGT00390000006540"/>
<sequence>METNPCSNVPTSYGKPSQKSGGTQKVILICFRNPQEQKYRCIHLDDPTFSNRLLPFRGAVECLFEMGFEEKDSDLILPVNISLDTLRLVRDQIKAEQTRRMPSRPSVSDSTQVAKTAKNPSQMPVTSQLMICGLPDSKERASELADLLLIGLQRWYKGWFRWVDTLPCERCSGRTTNAGSLTPSSEDRMWLAGRVENHHCQACNHSTRFPRYNHPGRLLETHRGRCGEWANCFTFLCRVAGYEARYILDVTDHVWTEVYSQAQKRWLHCDPGEGCDKPLLYEVGWGKKLSYVIAFSKEEVVDVSWRYSFRHADMAARRTRCREPWLRRTITRLNQERQQKLSKERILELQQRFVVELVEFISPREPQRGEFAGRKTGSLAWRIMRGELGSTSKILFIPRAVCVLFHLHYDTASDTYERVSDGSTQVHNWEVCTDKAAGVTRHTEHDWKMAYIARIEGCANGLISWKFDFAPVGLKVEDLSIRVGSTVFENGQVTWNLSSETTTVKIEAGEVLHVLPELKGASRLILQVELTGGKDTVAWQHAQIFRQSLNAQPDKSPPFEIIVKLEQCLLEGQ</sequence>
<evidence type="ECO:0000256" key="5">
    <source>
        <dbReference type="ARBA" id="ARBA00012158"/>
    </source>
</evidence>
<dbReference type="PROSITE" id="PS51398">
    <property type="entry name" value="PAW"/>
    <property type="match status" value="1"/>
</dbReference>
<comment type="cofactor">
    <cofactor evidence="2">
        <name>Zn(2+)</name>
        <dbReference type="ChEBI" id="CHEBI:29105"/>
    </cofactor>
</comment>
<dbReference type="InterPro" id="IPR018997">
    <property type="entry name" value="PUB_domain"/>
</dbReference>
<dbReference type="Pfam" id="PF01841">
    <property type="entry name" value="Transglut_core"/>
    <property type="match status" value="1"/>
</dbReference>
<dbReference type="GO" id="GO:0000224">
    <property type="term" value="F:peptide-N4-(N-acetyl-beta-glucosaminyl)asparagine amidase activity"/>
    <property type="evidence" value="ECO:0007669"/>
    <property type="project" value="UniProtKB-EC"/>
</dbReference>
<dbReference type="InterPro" id="IPR036339">
    <property type="entry name" value="PUB-like_dom_sf"/>
</dbReference>
<dbReference type="AlphaFoldDB" id="A0A8C4QB46"/>
<name>A0A8C4QB46_EPTBU</name>
<evidence type="ECO:0000256" key="3">
    <source>
        <dbReference type="ARBA" id="ARBA00004496"/>
    </source>
</evidence>
<dbReference type="Gene3D" id="2.60.120.1020">
    <property type="entry name" value="Peptide N glycanase, PAW domain"/>
    <property type="match status" value="1"/>
</dbReference>
<dbReference type="Pfam" id="PF04721">
    <property type="entry name" value="PAW"/>
    <property type="match status" value="1"/>
</dbReference>
<dbReference type="SUPFAM" id="SSF143503">
    <property type="entry name" value="PUG domain-like"/>
    <property type="match status" value="1"/>
</dbReference>